<accession>A0A401NJG8</accession>
<protein>
    <submittedName>
        <fullName evidence="2">Uncharacterized protein</fullName>
    </submittedName>
</protein>
<feature type="non-terminal residue" evidence="2">
    <location>
        <position position="68"/>
    </location>
</feature>
<comment type="caution">
    <text evidence="2">The sequence shown here is derived from an EMBL/GenBank/DDBJ whole genome shotgun (WGS) entry which is preliminary data.</text>
</comment>
<organism evidence="2 3">
    <name type="scientific">Scyliorhinus torazame</name>
    <name type="common">Cloudy catshark</name>
    <name type="synonym">Catulus torazame</name>
    <dbReference type="NCBI Taxonomy" id="75743"/>
    <lineage>
        <taxon>Eukaryota</taxon>
        <taxon>Metazoa</taxon>
        <taxon>Chordata</taxon>
        <taxon>Craniata</taxon>
        <taxon>Vertebrata</taxon>
        <taxon>Chondrichthyes</taxon>
        <taxon>Elasmobranchii</taxon>
        <taxon>Galeomorphii</taxon>
        <taxon>Galeoidea</taxon>
        <taxon>Carcharhiniformes</taxon>
        <taxon>Scyliorhinidae</taxon>
        <taxon>Scyliorhinus</taxon>
    </lineage>
</organism>
<dbReference type="EMBL" id="BFAA01006333">
    <property type="protein sequence ID" value="GCB60999.1"/>
    <property type="molecule type" value="Genomic_DNA"/>
</dbReference>
<proteinExistence type="predicted"/>
<evidence type="ECO:0000256" key="1">
    <source>
        <dbReference type="SAM" id="MobiDB-lite"/>
    </source>
</evidence>
<keyword evidence="3" id="KW-1185">Reference proteome</keyword>
<feature type="region of interest" description="Disordered" evidence="1">
    <location>
        <begin position="32"/>
        <end position="68"/>
    </location>
</feature>
<gene>
    <name evidence="2" type="ORF">scyTo_0012837</name>
</gene>
<dbReference type="STRING" id="75743.A0A401NJG8"/>
<sequence>MAEKSDRVPSKKAGLRAAVVLIGLLHRSRKEKIRRKQEMANGADMSALEPHLSPPHTAPPSTRTLSPG</sequence>
<dbReference type="AlphaFoldDB" id="A0A401NJG8"/>
<name>A0A401NJG8_SCYTO</name>
<dbReference type="Proteomes" id="UP000288216">
    <property type="component" value="Unassembled WGS sequence"/>
</dbReference>
<reference evidence="2 3" key="1">
    <citation type="journal article" date="2018" name="Nat. Ecol. Evol.">
        <title>Shark genomes provide insights into elasmobranch evolution and the origin of vertebrates.</title>
        <authorList>
            <person name="Hara Y"/>
            <person name="Yamaguchi K"/>
            <person name="Onimaru K"/>
            <person name="Kadota M"/>
            <person name="Koyanagi M"/>
            <person name="Keeley SD"/>
            <person name="Tatsumi K"/>
            <person name="Tanaka K"/>
            <person name="Motone F"/>
            <person name="Kageyama Y"/>
            <person name="Nozu R"/>
            <person name="Adachi N"/>
            <person name="Nishimura O"/>
            <person name="Nakagawa R"/>
            <person name="Tanegashima C"/>
            <person name="Kiyatake I"/>
            <person name="Matsumoto R"/>
            <person name="Murakumo K"/>
            <person name="Nishida K"/>
            <person name="Terakita A"/>
            <person name="Kuratani S"/>
            <person name="Sato K"/>
            <person name="Hyodo S Kuraku.S."/>
        </authorList>
    </citation>
    <scope>NUCLEOTIDE SEQUENCE [LARGE SCALE GENOMIC DNA]</scope>
</reference>
<evidence type="ECO:0000313" key="3">
    <source>
        <dbReference type="Proteomes" id="UP000288216"/>
    </source>
</evidence>
<feature type="compositionally biased region" description="Polar residues" evidence="1">
    <location>
        <begin position="59"/>
        <end position="68"/>
    </location>
</feature>
<evidence type="ECO:0000313" key="2">
    <source>
        <dbReference type="EMBL" id="GCB60999.1"/>
    </source>
</evidence>